<evidence type="ECO:0000256" key="5">
    <source>
        <dbReference type="ARBA" id="ARBA00022741"/>
    </source>
</evidence>
<evidence type="ECO:0000256" key="4">
    <source>
        <dbReference type="ARBA" id="ARBA00022454"/>
    </source>
</evidence>
<keyword evidence="11" id="KW-0539">Nucleus</keyword>
<feature type="compositionally biased region" description="Polar residues" evidence="13">
    <location>
        <begin position="735"/>
        <end position="747"/>
    </location>
</feature>
<dbReference type="AlphaFoldDB" id="A0AAE0HRQ2"/>
<dbReference type="GO" id="GO:0035861">
    <property type="term" value="C:site of double-strand break"/>
    <property type="evidence" value="ECO:0007669"/>
    <property type="project" value="TreeGrafter"/>
</dbReference>
<keyword evidence="9" id="KW-0233">DNA recombination</keyword>
<dbReference type="GO" id="GO:0030915">
    <property type="term" value="C:Smc5-Smc6 complex"/>
    <property type="evidence" value="ECO:0007669"/>
    <property type="project" value="TreeGrafter"/>
</dbReference>
<evidence type="ECO:0000313" key="16">
    <source>
        <dbReference type="Proteomes" id="UP001278766"/>
    </source>
</evidence>
<keyword evidence="4" id="KW-0158">Chromosome</keyword>
<dbReference type="PANTHER" id="PTHR19306">
    <property type="entry name" value="STRUCTURAL MAINTENANCE OF CHROMOSOMES 5,6 SMC5, SMC6"/>
    <property type="match status" value="1"/>
</dbReference>
<feature type="region of interest" description="Disordered" evidence="13">
    <location>
        <begin position="735"/>
        <end position="755"/>
    </location>
</feature>
<feature type="coiled-coil region" evidence="12">
    <location>
        <begin position="859"/>
        <end position="903"/>
    </location>
</feature>
<dbReference type="GO" id="GO:0005634">
    <property type="term" value="C:nucleus"/>
    <property type="evidence" value="ECO:0007669"/>
    <property type="project" value="UniProtKB-SubCell"/>
</dbReference>
<evidence type="ECO:0000256" key="12">
    <source>
        <dbReference type="SAM" id="Coils"/>
    </source>
</evidence>
<dbReference type="InterPro" id="IPR027417">
    <property type="entry name" value="P-loop_NTPase"/>
</dbReference>
<accession>A0AAE0HRQ2</accession>
<feature type="compositionally biased region" description="Acidic residues" evidence="13">
    <location>
        <begin position="74"/>
        <end position="84"/>
    </location>
</feature>
<dbReference type="SUPFAM" id="SSF52540">
    <property type="entry name" value="P-loop containing nucleoside triphosphate hydrolases"/>
    <property type="match status" value="1"/>
</dbReference>
<feature type="coiled-coil region" evidence="12">
    <location>
        <begin position="761"/>
        <end position="816"/>
    </location>
</feature>
<keyword evidence="7" id="KW-0067">ATP-binding</keyword>
<evidence type="ECO:0000256" key="2">
    <source>
        <dbReference type="ARBA" id="ARBA00004286"/>
    </source>
</evidence>
<dbReference type="RefSeq" id="XP_062665009.1">
    <property type="nucleotide sequence ID" value="XM_062804030.1"/>
</dbReference>
<dbReference type="GO" id="GO:0003684">
    <property type="term" value="F:damaged DNA binding"/>
    <property type="evidence" value="ECO:0007669"/>
    <property type="project" value="TreeGrafter"/>
</dbReference>
<dbReference type="GO" id="GO:0005524">
    <property type="term" value="F:ATP binding"/>
    <property type="evidence" value="ECO:0007669"/>
    <property type="project" value="UniProtKB-KW"/>
</dbReference>
<dbReference type="GeneID" id="87840978"/>
<evidence type="ECO:0000256" key="9">
    <source>
        <dbReference type="ARBA" id="ARBA00023172"/>
    </source>
</evidence>
<feature type="compositionally biased region" description="Basic and acidic residues" evidence="13">
    <location>
        <begin position="18"/>
        <end position="33"/>
    </location>
</feature>
<evidence type="ECO:0000256" key="3">
    <source>
        <dbReference type="ARBA" id="ARBA00006793"/>
    </source>
</evidence>
<evidence type="ECO:0000256" key="8">
    <source>
        <dbReference type="ARBA" id="ARBA00023054"/>
    </source>
</evidence>
<evidence type="ECO:0000256" key="13">
    <source>
        <dbReference type="SAM" id="MobiDB-lite"/>
    </source>
</evidence>
<dbReference type="PANTHER" id="PTHR19306:SF6">
    <property type="entry name" value="STRUCTURAL MAINTENANCE OF CHROMOSOMES PROTEIN 6"/>
    <property type="match status" value="1"/>
</dbReference>
<dbReference type="EMBL" id="JAUEPN010000001">
    <property type="protein sequence ID" value="KAK3301495.1"/>
    <property type="molecule type" value="Genomic_DNA"/>
</dbReference>
<feature type="region of interest" description="Disordered" evidence="13">
    <location>
        <begin position="1"/>
        <end position="33"/>
    </location>
</feature>
<dbReference type="Gene3D" id="1.10.287.1490">
    <property type="match status" value="1"/>
</dbReference>
<evidence type="ECO:0000256" key="10">
    <source>
        <dbReference type="ARBA" id="ARBA00023204"/>
    </source>
</evidence>
<feature type="region of interest" description="Disordered" evidence="13">
    <location>
        <begin position="65"/>
        <end position="94"/>
    </location>
</feature>
<comment type="subcellular location">
    <subcellularLocation>
        <location evidence="2">Chromosome</location>
    </subcellularLocation>
    <subcellularLocation>
        <location evidence="1">Nucleus</location>
    </subcellularLocation>
</comment>
<gene>
    <name evidence="15" type="ORF">B0H64DRAFT_39982</name>
</gene>
<keyword evidence="8 12" id="KW-0175">Coiled coil</keyword>
<dbReference type="GO" id="GO:0003697">
    <property type="term" value="F:single-stranded DNA binding"/>
    <property type="evidence" value="ECO:0007669"/>
    <property type="project" value="TreeGrafter"/>
</dbReference>
<organism evidence="15 16">
    <name type="scientific">Chaetomium fimeti</name>
    <dbReference type="NCBI Taxonomy" id="1854472"/>
    <lineage>
        <taxon>Eukaryota</taxon>
        <taxon>Fungi</taxon>
        <taxon>Dikarya</taxon>
        <taxon>Ascomycota</taxon>
        <taxon>Pezizomycotina</taxon>
        <taxon>Sordariomycetes</taxon>
        <taxon>Sordariomycetidae</taxon>
        <taxon>Sordariales</taxon>
        <taxon>Chaetomiaceae</taxon>
        <taxon>Chaetomium</taxon>
    </lineage>
</organism>
<protein>
    <recommendedName>
        <fullName evidence="14">RecF/RecN/SMC N-terminal domain-containing protein</fullName>
    </recommendedName>
</protein>
<keyword evidence="10" id="KW-0234">DNA repair</keyword>
<evidence type="ECO:0000256" key="11">
    <source>
        <dbReference type="ARBA" id="ARBA00023242"/>
    </source>
</evidence>
<keyword evidence="5" id="KW-0547">Nucleotide-binding</keyword>
<dbReference type="GO" id="GO:0000724">
    <property type="term" value="P:double-strand break repair via homologous recombination"/>
    <property type="evidence" value="ECO:0007669"/>
    <property type="project" value="TreeGrafter"/>
</dbReference>
<comment type="caution">
    <text evidence="15">The sequence shown here is derived from an EMBL/GenBank/DDBJ whole genome shotgun (WGS) entry which is preliminary data.</text>
</comment>
<evidence type="ECO:0000256" key="1">
    <source>
        <dbReference type="ARBA" id="ARBA00004123"/>
    </source>
</evidence>
<evidence type="ECO:0000256" key="6">
    <source>
        <dbReference type="ARBA" id="ARBA00022763"/>
    </source>
</evidence>
<feature type="domain" description="RecF/RecN/SMC N-terminal" evidence="14">
    <location>
        <begin position="147"/>
        <end position="1150"/>
    </location>
</feature>
<keyword evidence="6" id="KW-0227">DNA damage</keyword>
<evidence type="ECO:0000259" key="14">
    <source>
        <dbReference type="Pfam" id="PF02463"/>
    </source>
</evidence>
<dbReference type="Gene3D" id="3.40.50.300">
    <property type="entry name" value="P-loop containing nucleotide triphosphate hydrolases"/>
    <property type="match status" value="2"/>
</dbReference>
<feature type="coiled-coil region" evidence="12">
    <location>
        <begin position="497"/>
        <end position="562"/>
    </location>
</feature>
<feature type="coiled-coil region" evidence="12">
    <location>
        <begin position="380"/>
        <end position="435"/>
    </location>
</feature>
<reference evidence="15" key="2">
    <citation type="submission" date="2023-06" db="EMBL/GenBank/DDBJ databases">
        <authorList>
            <consortium name="Lawrence Berkeley National Laboratory"/>
            <person name="Haridas S."/>
            <person name="Hensen N."/>
            <person name="Bonometti L."/>
            <person name="Westerberg I."/>
            <person name="Brannstrom I.O."/>
            <person name="Guillou S."/>
            <person name="Cros-Aarteil S."/>
            <person name="Calhoun S."/>
            <person name="Kuo A."/>
            <person name="Mondo S."/>
            <person name="Pangilinan J."/>
            <person name="Riley R."/>
            <person name="Labutti K."/>
            <person name="Andreopoulos B."/>
            <person name="Lipzen A."/>
            <person name="Chen C."/>
            <person name="Yanf M."/>
            <person name="Daum C."/>
            <person name="Ng V."/>
            <person name="Clum A."/>
            <person name="Steindorff A."/>
            <person name="Ohm R."/>
            <person name="Martin F."/>
            <person name="Silar P."/>
            <person name="Natvig D."/>
            <person name="Lalanne C."/>
            <person name="Gautier V."/>
            <person name="Ament-Velasquez S.L."/>
            <person name="Kruys A."/>
            <person name="Hutchinson M.I."/>
            <person name="Powell A.J."/>
            <person name="Barry K."/>
            <person name="Miller A.N."/>
            <person name="Grigoriev I.V."/>
            <person name="Debuchy R."/>
            <person name="Gladieux P."/>
            <person name="Thoren M.H."/>
            <person name="Johannesson H."/>
        </authorList>
    </citation>
    <scope>NUCLEOTIDE SEQUENCE</scope>
    <source>
        <strain evidence="15">CBS 168.71</strain>
    </source>
</reference>
<keyword evidence="16" id="KW-1185">Reference proteome</keyword>
<reference evidence="15" key="1">
    <citation type="journal article" date="2023" name="Mol. Phylogenet. Evol.">
        <title>Genome-scale phylogeny and comparative genomics of the fungal order Sordariales.</title>
        <authorList>
            <person name="Hensen N."/>
            <person name="Bonometti L."/>
            <person name="Westerberg I."/>
            <person name="Brannstrom I.O."/>
            <person name="Guillou S."/>
            <person name="Cros-Aarteil S."/>
            <person name="Calhoun S."/>
            <person name="Haridas S."/>
            <person name="Kuo A."/>
            <person name="Mondo S."/>
            <person name="Pangilinan J."/>
            <person name="Riley R."/>
            <person name="LaButti K."/>
            <person name="Andreopoulos B."/>
            <person name="Lipzen A."/>
            <person name="Chen C."/>
            <person name="Yan M."/>
            <person name="Daum C."/>
            <person name="Ng V."/>
            <person name="Clum A."/>
            <person name="Steindorff A."/>
            <person name="Ohm R.A."/>
            <person name="Martin F."/>
            <person name="Silar P."/>
            <person name="Natvig D.O."/>
            <person name="Lalanne C."/>
            <person name="Gautier V."/>
            <person name="Ament-Velasquez S.L."/>
            <person name="Kruys A."/>
            <person name="Hutchinson M.I."/>
            <person name="Powell A.J."/>
            <person name="Barry K."/>
            <person name="Miller A.N."/>
            <person name="Grigoriev I.V."/>
            <person name="Debuchy R."/>
            <person name="Gladieux P."/>
            <person name="Hiltunen Thoren M."/>
            <person name="Johannesson H."/>
        </authorList>
    </citation>
    <scope>NUCLEOTIDE SEQUENCE</scope>
    <source>
        <strain evidence="15">CBS 168.71</strain>
    </source>
</reference>
<feature type="coiled-coil region" evidence="12">
    <location>
        <begin position="327"/>
        <end position="354"/>
    </location>
</feature>
<evidence type="ECO:0000256" key="7">
    <source>
        <dbReference type="ARBA" id="ARBA00022840"/>
    </source>
</evidence>
<dbReference type="InterPro" id="IPR003395">
    <property type="entry name" value="RecF/RecN/SMC_N"/>
</dbReference>
<evidence type="ECO:0000313" key="15">
    <source>
        <dbReference type="EMBL" id="KAK3301495.1"/>
    </source>
</evidence>
<sequence>MSRLAMPGRTANGLAGESSRKRVRRDDVENSGRVEVVEVQQARSNLRSEPRKRIRLSDVEAIKSEECSVRDSTPSDDDANEDEAPALPCSPPKTQYELMRDNNFEHLRHEIADDQRATQRLRFRPSLFGENGIADNGIIESVTCVNFMCHVRLHCELGPLLNFIVGENGSGKSAILTAITLCLGGKASSTNRGGSLKSFVKEGCERAVLAVKIKNQGQDAYKPDTYGDSVIVERHFSKTGSSGFKVKTALGQTHSTKKQEVDELVEYFSLQVDNPLNILSQDNARQFLNSSTKVQKYKFFIEGVQLQQLDNDYRLISESLEQMVAKVPDQEERVKHAKIELDKAQRMMSELEGNRQVRNKLRMLRWQLAWSQVVHEEQELARREKDLAEADIRVTEAQQEVEAKNQALEHAVEKVGRAEESLQVVKEEEAEIQERVEKADGVYRGLKTEIEQLHVEEREAHQALKAKHEAVKQIDAKIVDEEAELEAANGGAPAIKMRELDAANEDVKRLQAEIQDNKDREPELVNKADESKTALDRFGDQIQQKRNEINNVEARIKGLEENRGSVYNAYEAQVPNLLKRIASDNSFENKPIGPLGTHVQLLKPEWSGILEKTIGINLNAFIVTSKHDEKILRGMMNQLNVRSCPVFICNSRPLDITGKEPDAEYDTILRVLKIDNQMVRDQLIINHMIEQVILIPQRVRAQQVMFDGAPPRNVKACLAFHDRKRGEGLRLAMTNGNISTSPIQPNPNLRPRMKTDSDSQISLLKNTHQQIVAEYQQLNAEKRRLQQESQRCQNAVAQLNRLRAALEQELIDTRARVEKIQYALDGFDGVDGRLQGLKDHREELQGELNHHGIQYGTLSAKKQDKNAEVEAALKQLKEEKLHMKDFEHRLSKAEGKLKQARDLRHLCLIEKNDIIERLGEYVEQQQRAESRRARQQEGVKDMIKHAEVVNKERVYVPEGETYKSIEKQYETLKARLDERDVKRGMTDAQVHAYFAAKKGMCDQVVEDLQSITRVNDRLRYTLTLRLEKWRKFQRYISSQSRANFIYLLSERGFRGKLLVDHERKFLDLQVEPDKTERKAAGRSTKTLSGGEKSFSSICLLLAIWEAMGSPLRCLDEFDVFMDNVNRAISTNMLITAARRSVNRQYIFITPNAIEGRTTLDKDVKIIRLTDPRQRTLVDH</sequence>
<proteinExistence type="inferred from homology"/>
<name>A0AAE0HRQ2_9PEZI</name>
<comment type="similarity">
    <text evidence="3">Belongs to the SMC family. SMC6 subfamily.</text>
</comment>
<dbReference type="Pfam" id="PF02463">
    <property type="entry name" value="SMC_N"/>
    <property type="match status" value="1"/>
</dbReference>
<dbReference type="Proteomes" id="UP001278766">
    <property type="component" value="Unassembled WGS sequence"/>
</dbReference>